<proteinExistence type="predicted"/>
<dbReference type="OrthoDB" id="7069064at2"/>
<accession>A0A5D3YD35</accession>
<dbReference type="EMBL" id="VNHT01000020">
    <property type="protein sequence ID" value="TYP88666.1"/>
    <property type="molecule type" value="Genomic_DNA"/>
</dbReference>
<comment type="caution">
    <text evidence="1">The sequence shown here is derived from an EMBL/GenBank/DDBJ whole genome shotgun (WGS) entry which is preliminary data.</text>
</comment>
<evidence type="ECO:0000313" key="2">
    <source>
        <dbReference type="Proteomes" id="UP000324176"/>
    </source>
</evidence>
<dbReference type="Proteomes" id="UP000324176">
    <property type="component" value="Unassembled WGS sequence"/>
</dbReference>
<sequence>MLRYKLFAKAGYITHEGRKKMMNLAVTMQQREWIHSVWDKSKTFDLLVKFSPILTP</sequence>
<protein>
    <submittedName>
        <fullName evidence="1">Uncharacterized protein</fullName>
    </submittedName>
</protein>
<name>A0A5D3YD35_9PROT</name>
<dbReference type="RefSeq" id="WP_158441591.1">
    <property type="nucleotide sequence ID" value="NZ_CP011451.1"/>
</dbReference>
<dbReference type="AlphaFoldDB" id="A0A5D3YD35"/>
<organism evidence="1 2">
    <name type="scientific">Nitrosomonas communis</name>
    <dbReference type="NCBI Taxonomy" id="44574"/>
    <lineage>
        <taxon>Bacteria</taxon>
        <taxon>Pseudomonadati</taxon>
        <taxon>Pseudomonadota</taxon>
        <taxon>Betaproteobacteria</taxon>
        <taxon>Nitrosomonadales</taxon>
        <taxon>Nitrosomonadaceae</taxon>
        <taxon>Nitrosomonas</taxon>
    </lineage>
</organism>
<reference evidence="1 2" key="1">
    <citation type="submission" date="2019-07" db="EMBL/GenBank/DDBJ databases">
        <title>Active sludge and wastewater microbial communities from Klosterneuburg, Austria.</title>
        <authorList>
            <person name="Wagner M."/>
        </authorList>
    </citation>
    <scope>NUCLEOTIDE SEQUENCE [LARGE SCALE GENOMIC DNA]</scope>
    <source>
        <strain evidence="1 2">Nm2</strain>
    </source>
</reference>
<evidence type="ECO:0000313" key="1">
    <source>
        <dbReference type="EMBL" id="TYP88666.1"/>
    </source>
</evidence>
<gene>
    <name evidence="1" type="ORF">BCL69_102020</name>
</gene>